<evidence type="ECO:0000256" key="2">
    <source>
        <dbReference type="ARBA" id="ARBA00022737"/>
    </source>
</evidence>
<proteinExistence type="predicted"/>
<dbReference type="RefSeq" id="WP_074661214.1">
    <property type="nucleotide sequence ID" value="NZ_MUGV01000019.1"/>
</dbReference>
<dbReference type="PANTHER" id="PTHR47566:SF1">
    <property type="entry name" value="PROTEIN NUD1"/>
    <property type="match status" value="1"/>
</dbReference>
<feature type="chain" id="PRO_5046955133" description="Leucine Rich repeat-containing protein" evidence="3">
    <location>
        <begin position="20"/>
        <end position="199"/>
    </location>
</feature>
<evidence type="ECO:0008006" key="6">
    <source>
        <dbReference type="Google" id="ProtNLM"/>
    </source>
</evidence>
<dbReference type="InterPro" id="IPR052574">
    <property type="entry name" value="CDIRP"/>
</dbReference>
<evidence type="ECO:0000256" key="3">
    <source>
        <dbReference type="SAM" id="SignalP"/>
    </source>
</evidence>
<keyword evidence="3" id="KW-0732">Signal</keyword>
<evidence type="ECO:0000256" key="1">
    <source>
        <dbReference type="ARBA" id="ARBA00022614"/>
    </source>
</evidence>
<name>A0ABX4BQX1_FLAFR</name>
<dbReference type="InterPro" id="IPR032675">
    <property type="entry name" value="LRR_dom_sf"/>
</dbReference>
<reference evidence="4 5" key="1">
    <citation type="submission" date="2016-11" db="EMBL/GenBank/DDBJ databases">
        <title>Whole genomes of Flavobacteriaceae.</title>
        <authorList>
            <person name="Stine C."/>
            <person name="Li C."/>
            <person name="Tadesse D."/>
        </authorList>
    </citation>
    <scope>NUCLEOTIDE SEQUENCE [LARGE SCALE GENOMIC DNA]</scope>
    <source>
        <strain evidence="4 5">DSM 15937</strain>
    </source>
</reference>
<dbReference type="PANTHER" id="PTHR47566">
    <property type="match status" value="1"/>
</dbReference>
<feature type="signal peptide" evidence="3">
    <location>
        <begin position="1"/>
        <end position="19"/>
    </location>
</feature>
<dbReference type="Proteomes" id="UP000198382">
    <property type="component" value="Unassembled WGS sequence"/>
</dbReference>
<organism evidence="4 5">
    <name type="scientific">Flavobacterium frigidimaris</name>
    <dbReference type="NCBI Taxonomy" id="262320"/>
    <lineage>
        <taxon>Bacteria</taxon>
        <taxon>Pseudomonadati</taxon>
        <taxon>Bacteroidota</taxon>
        <taxon>Flavobacteriia</taxon>
        <taxon>Flavobacteriales</taxon>
        <taxon>Flavobacteriaceae</taxon>
        <taxon>Flavobacterium</taxon>
    </lineage>
</organism>
<protein>
    <recommendedName>
        <fullName evidence="6">Leucine Rich repeat-containing protein</fullName>
    </recommendedName>
</protein>
<dbReference type="SUPFAM" id="SSF52058">
    <property type="entry name" value="L domain-like"/>
    <property type="match status" value="1"/>
</dbReference>
<dbReference type="Gene3D" id="3.80.10.10">
    <property type="entry name" value="Ribonuclease Inhibitor"/>
    <property type="match status" value="1"/>
</dbReference>
<keyword evidence="2" id="KW-0677">Repeat</keyword>
<evidence type="ECO:0000313" key="4">
    <source>
        <dbReference type="EMBL" id="OXA78851.1"/>
    </source>
</evidence>
<evidence type="ECO:0000313" key="5">
    <source>
        <dbReference type="Proteomes" id="UP000198382"/>
    </source>
</evidence>
<keyword evidence="1" id="KW-0433">Leucine-rich repeat</keyword>
<sequence>MIKNYLLLLFFLFSSFINAQTINFPDANFKAKLLEANETNNIANLNGKSVKIDTNENGEIESSEALKITELFLANSNIVSLEGVKNFSNLKYLSFNDNKVSVFDLNGMKIISLECSRNQITDIDVSGLPNLISLGCGDNQLTSLNLSSQNVNTFLTLNCSGNKLTSLKIDQFKNLQGLSCSDNQLTSLNITTLQSYFNF</sequence>
<accession>A0ABX4BQX1</accession>
<dbReference type="EMBL" id="MUGV01000019">
    <property type="protein sequence ID" value="OXA78851.1"/>
    <property type="molecule type" value="Genomic_DNA"/>
</dbReference>
<comment type="caution">
    <text evidence="4">The sequence shown here is derived from an EMBL/GenBank/DDBJ whole genome shotgun (WGS) entry which is preliminary data.</text>
</comment>
<gene>
    <name evidence="4" type="ORF">B0A65_11705</name>
</gene>
<keyword evidence="5" id="KW-1185">Reference proteome</keyword>